<name>A0A4W6EY32_LATCA</name>
<reference evidence="3" key="1">
    <citation type="submission" date="2015-09" db="EMBL/GenBank/DDBJ databases">
        <authorList>
            <person name="Sai Rama Sridatta P."/>
        </authorList>
    </citation>
    <scope>NUCLEOTIDE SEQUENCE [LARGE SCALE GENOMIC DNA]</scope>
</reference>
<reference evidence="2" key="2">
    <citation type="submission" date="2025-08" db="UniProtKB">
        <authorList>
            <consortium name="Ensembl"/>
        </authorList>
    </citation>
    <scope>IDENTIFICATION</scope>
</reference>
<evidence type="ECO:0000256" key="1">
    <source>
        <dbReference type="SAM" id="SignalP"/>
    </source>
</evidence>
<reference evidence="2" key="3">
    <citation type="submission" date="2025-09" db="UniProtKB">
        <authorList>
            <consortium name="Ensembl"/>
        </authorList>
    </citation>
    <scope>IDENTIFICATION</scope>
</reference>
<evidence type="ECO:0000313" key="3">
    <source>
        <dbReference type="Proteomes" id="UP000314980"/>
    </source>
</evidence>
<evidence type="ECO:0008006" key="4">
    <source>
        <dbReference type="Google" id="ProtNLM"/>
    </source>
</evidence>
<proteinExistence type="predicted"/>
<dbReference type="Ensembl" id="ENSLCAT00010044050.1">
    <property type="protein sequence ID" value="ENSLCAP00010042991.1"/>
    <property type="gene ID" value="ENSLCAG00010020048.1"/>
</dbReference>
<dbReference type="InParanoid" id="A0A4W6EY32"/>
<sequence length="140" mass="15668">MKMMMLLLVSAVALLVSPAVASPTPHKANINLNHILEEVEKFNASFNKQVFVEDVQHLVDSGCGDKFFCKVQDILHKHAQINKGNDDETIARNLKAFNVHRNVSCTELLHGMTPTGTEISIPKLLDHLKHCIQQTNFRGK</sequence>
<organism evidence="2 3">
    <name type="scientific">Lates calcarifer</name>
    <name type="common">Barramundi</name>
    <name type="synonym">Holocentrus calcarifer</name>
    <dbReference type="NCBI Taxonomy" id="8187"/>
    <lineage>
        <taxon>Eukaryota</taxon>
        <taxon>Metazoa</taxon>
        <taxon>Chordata</taxon>
        <taxon>Craniata</taxon>
        <taxon>Vertebrata</taxon>
        <taxon>Euteleostomi</taxon>
        <taxon>Actinopterygii</taxon>
        <taxon>Neopterygii</taxon>
        <taxon>Teleostei</taxon>
        <taxon>Neoteleostei</taxon>
        <taxon>Acanthomorphata</taxon>
        <taxon>Carangaria</taxon>
        <taxon>Carangaria incertae sedis</taxon>
        <taxon>Centropomidae</taxon>
        <taxon>Lates</taxon>
    </lineage>
</organism>
<keyword evidence="3" id="KW-1185">Reference proteome</keyword>
<evidence type="ECO:0000313" key="2">
    <source>
        <dbReference type="Ensembl" id="ENSLCAP00010042991.1"/>
    </source>
</evidence>
<feature type="signal peptide" evidence="1">
    <location>
        <begin position="1"/>
        <end position="21"/>
    </location>
</feature>
<dbReference type="GeneTree" id="ENSGT00940000176998"/>
<dbReference type="AlphaFoldDB" id="A0A4W6EY32"/>
<keyword evidence="1" id="KW-0732">Signal</keyword>
<accession>A0A4W6EY32</accession>
<feature type="chain" id="PRO_5021490421" description="Interleukin 4/13A" evidence="1">
    <location>
        <begin position="22"/>
        <end position="140"/>
    </location>
</feature>
<protein>
    <recommendedName>
        <fullName evidence="4">Interleukin 4/13A</fullName>
    </recommendedName>
</protein>
<dbReference type="Proteomes" id="UP000314980">
    <property type="component" value="Unassembled WGS sequence"/>
</dbReference>